<dbReference type="EMBL" id="LQQA01000029">
    <property type="protein sequence ID" value="ORX12432.1"/>
    <property type="molecule type" value="Genomic_DNA"/>
</dbReference>
<keyword evidence="1" id="KW-0479">Metal-binding</keyword>
<dbReference type="Gene3D" id="2.60.120.620">
    <property type="entry name" value="q2cbj1_9rhob like domain"/>
    <property type="match status" value="1"/>
</dbReference>
<evidence type="ECO:0000256" key="3">
    <source>
        <dbReference type="ARBA" id="ARBA00023004"/>
    </source>
</evidence>
<reference evidence="4 5" key="1">
    <citation type="submission" date="2016-01" db="EMBL/GenBank/DDBJ databases">
        <title>The new phylogeny of the genus Mycobacterium.</title>
        <authorList>
            <person name="Tarcisio F."/>
            <person name="Conor M."/>
            <person name="Antonella G."/>
            <person name="Elisabetta G."/>
            <person name="Giulia F.S."/>
            <person name="Sara T."/>
            <person name="Anna F."/>
            <person name="Clotilde B."/>
            <person name="Roberto B."/>
            <person name="Veronica D.S."/>
            <person name="Fabio R."/>
            <person name="Monica P."/>
            <person name="Olivier J."/>
            <person name="Enrico T."/>
            <person name="Nicola S."/>
        </authorList>
    </citation>
    <scope>NUCLEOTIDE SEQUENCE [LARGE SCALE GENOMIC DNA]</scope>
    <source>
        <strain evidence="4 5">ATCC 700010</strain>
    </source>
</reference>
<gene>
    <name evidence="4" type="ORF">AWC31_31085</name>
</gene>
<protein>
    <submittedName>
        <fullName evidence="4">Phytanoyl-CoA dioxygenase</fullName>
    </submittedName>
</protein>
<dbReference type="OrthoDB" id="9796766at2"/>
<evidence type="ECO:0000256" key="2">
    <source>
        <dbReference type="ARBA" id="ARBA00023002"/>
    </source>
</evidence>
<dbReference type="Proteomes" id="UP000193964">
    <property type="component" value="Unassembled WGS sequence"/>
</dbReference>
<accession>A0A1X2F1Y0</accession>
<proteinExistence type="predicted"/>
<dbReference type="PANTHER" id="PTHR20883">
    <property type="entry name" value="PHYTANOYL-COA DIOXYGENASE DOMAIN CONTAINING 1"/>
    <property type="match status" value="1"/>
</dbReference>
<dbReference type="RefSeq" id="WP_085146130.1">
    <property type="nucleotide sequence ID" value="NZ_JACKUA010000030.1"/>
</dbReference>
<dbReference type="GO" id="GO:0005506">
    <property type="term" value="F:iron ion binding"/>
    <property type="evidence" value="ECO:0007669"/>
    <property type="project" value="UniProtKB-ARBA"/>
</dbReference>
<sequence length="293" mass="31994">MSTIASGVLPRISLRDSSAATAENVAAIVKSDGGVVIEGLLSADQVRRFNADIDPHLAALHAGSSHVDASIQDFHGAQTKRLTNLITLSKTFREEIIDNDVVLAIADQMMHPSYDSYWMGTAQVIEIGPGNKAQPHHRDLENYPGYLEMGPSGPEVMINFLIALTDFTEENGATRVVPGSHTWPDFTDRGTPEQTVPALMKAGDALFFSGKLAHGGGANVTKDERRRGVAFTFNPGYLVPEEAYPFTVDIDLARSLSPRVQQLIGFRSFYDTTHGYPGLWQNNYDEIADYIGL</sequence>
<dbReference type="GO" id="GO:0016706">
    <property type="term" value="F:2-oxoglutarate-dependent dioxygenase activity"/>
    <property type="evidence" value="ECO:0007669"/>
    <property type="project" value="UniProtKB-ARBA"/>
</dbReference>
<name>A0A1X2F1Y0_9MYCO</name>
<dbReference type="SUPFAM" id="SSF51197">
    <property type="entry name" value="Clavaminate synthase-like"/>
    <property type="match status" value="1"/>
</dbReference>
<comment type="caution">
    <text evidence="4">The sequence shown here is derived from an EMBL/GenBank/DDBJ whole genome shotgun (WGS) entry which is preliminary data.</text>
</comment>
<evidence type="ECO:0000313" key="5">
    <source>
        <dbReference type="Proteomes" id="UP000193964"/>
    </source>
</evidence>
<evidence type="ECO:0000256" key="1">
    <source>
        <dbReference type="ARBA" id="ARBA00022723"/>
    </source>
</evidence>
<dbReference type="PANTHER" id="PTHR20883:SF19">
    <property type="entry name" value="MULTIFUNCTIONAL DIOXYGENASE AUSE"/>
    <property type="match status" value="1"/>
</dbReference>
<dbReference type="AlphaFoldDB" id="A0A1X2F1Y0"/>
<keyword evidence="2" id="KW-0560">Oxidoreductase</keyword>
<organism evidence="4 5">
    <name type="scientific">Mycolicibacterium wolinskyi</name>
    <dbReference type="NCBI Taxonomy" id="59750"/>
    <lineage>
        <taxon>Bacteria</taxon>
        <taxon>Bacillati</taxon>
        <taxon>Actinomycetota</taxon>
        <taxon>Actinomycetes</taxon>
        <taxon>Mycobacteriales</taxon>
        <taxon>Mycobacteriaceae</taxon>
        <taxon>Mycolicibacterium</taxon>
    </lineage>
</organism>
<keyword evidence="3" id="KW-0408">Iron</keyword>
<dbReference type="Pfam" id="PF05721">
    <property type="entry name" value="PhyH"/>
    <property type="match status" value="1"/>
</dbReference>
<evidence type="ECO:0000313" key="4">
    <source>
        <dbReference type="EMBL" id="ORX12432.1"/>
    </source>
</evidence>
<keyword evidence="4" id="KW-0223">Dioxygenase</keyword>
<dbReference type="InterPro" id="IPR008775">
    <property type="entry name" value="Phytyl_CoA_dOase-like"/>
</dbReference>